<dbReference type="GO" id="GO:0006508">
    <property type="term" value="P:proteolysis"/>
    <property type="evidence" value="ECO:0007669"/>
    <property type="project" value="UniProtKB-KW"/>
</dbReference>
<evidence type="ECO:0000256" key="1">
    <source>
        <dbReference type="ARBA" id="ARBA00022438"/>
    </source>
</evidence>
<evidence type="ECO:0000256" key="4">
    <source>
        <dbReference type="ARBA" id="ARBA00034725"/>
    </source>
</evidence>
<comment type="catalytic activity">
    <reaction evidence="7">
        <text>N-terminal N(alpha)-acetyl-L-cysteinyl-L-aspartyl-[protein] + H2O = N-terminal L-aspartyl-[protein] + N-acetyl-L-cysteine</text>
        <dbReference type="Rhea" id="RHEA:74579"/>
        <dbReference type="Rhea" id="RHEA-COMP:12669"/>
        <dbReference type="Rhea" id="RHEA-COMP:18395"/>
        <dbReference type="ChEBI" id="CHEBI:15377"/>
        <dbReference type="ChEBI" id="CHEBI:64720"/>
        <dbReference type="ChEBI" id="CHEBI:78236"/>
        <dbReference type="ChEBI" id="CHEBI:193599"/>
    </reaction>
    <physiologicalReaction direction="left-to-right" evidence="7">
        <dbReference type="Rhea" id="RHEA:74580"/>
    </physiologicalReaction>
</comment>
<reference evidence="9" key="2">
    <citation type="submission" date="2017-02" db="UniProtKB">
        <authorList>
            <consortium name="WormBaseParasite"/>
        </authorList>
    </citation>
    <scope>IDENTIFICATION</scope>
</reference>
<name>A0A0K0DI85_ANGCA</name>
<dbReference type="GO" id="GO:0004177">
    <property type="term" value="F:aminopeptidase activity"/>
    <property type="evidence" value="ECO:0007669"/>
    <property type="project" value="UniProtKB-KW"/>
</dbReference>
<keyword evidence="8" id="KW-1185">Reference proteome</keyword>
<evidence type="ECO:0000313" key="9">
    <source>
        <dbReference type="WBParaSite" id="ACAC_0001098301-mRNA-1"/>
    </source>
</evidence>
<keyword evidence="3" id="KW-0378">Hydrolase</keyword>
<accession>A0A0K0DI85</accession>
<dbReference type="STRING" id="6313.A0A0K0DI85"/>
<dbReference type="InterPro" id="IPR040043">
    <property type="entry name" value="ACTMAP"/>
</dbReference>
<evidence type="ECO:0000256" key="2">
    <source>
        <dbReference type="ARBA" id="ARBA00022670"/>
    </source>
</evidence>
<evidence type="ECO:0000256" key="5">
    <source>
        <dbReference type="ARBA" id="ARBA00034848"/>
    </source>
</evidence>
<dbReference type="AlphaFoldDB" id="A0A0K0DI85"/>
<protein>
    <recommendedName>
        <fullName evidence="5">Actin maturation protease</fullName>
    </recommendedName>
    <alternativeName>
        <fullName evidence="6">Actin aminopeptidase ACTMAP</fullName>
    </alternativeName>
</protein>
<keyword evidence="2" id="KW-0645">Protease</keyword>
<evidence type="ECO:0000256" key="6">
    <source>
        <dbReference type="ARBA" id="ARBA00034908"/>
    </source>
</evidence>
<dbReference type="WBParaSite" id="ACAC_0001098301-mRNA-1">
    <property type="protein sequence ID" value="ACAC_0001098301-mRNA-1"/>
    <property type="gene ID" value="ACAC_0001098301"/>
</dbReference>
<sequence length="119" mass="13479">MAVLRSFTLKTVESKIRYLILRNTDNPSILLKRCLACRSQSSSLWPLYSEVTSFPDPTTLIRWMKSGCALLIPYDCDKNNEPALRGGHGAHWSLLCIGNVVFSDELHTNPVDPMKIFRP</sequence>
<evidence type="ECO:0000313" key="8">
    <source>
        <dbReference type="Proteomes" id="UP000035642"/>
    </source>
</evidence>
<evidence type="ECO:0000256" key="7">
    <source>
        <dbReference type="ARBA" id="ARBA00049041"/>
    </source>
</evidence>
<reference evidence="8" key="1">
    <citation type="submission" date="2012-09" db="EMBL/GenBank/DDBJ databases">
        <authorList>
            <person name="Martin A.A."/>
        </authorList>
    </citation>
    <scope>NUCLEOTIDE SEQUENCE</scope>
</reference>
<evidence type="ECO:0000256" key="3">
    <source>
        <dbReference type="ARBA" id="ARBA00022801"/>
    </source>
</evidence>
<dbReference type="PANTHER" id="PTHR28631:SF1">
    <property type="entry name" value="ACTIN MATURATION PROTEASE"/>
    <property type="match status" value="1"/>
</dbReference>
<comment type="similarity">
    <text evidence="4">Belongs to the ACTMAP family.</text>
</comment>
<dbReference type="Pfam" id="PF21646">
    <property type="entry name" value="ACTMAP-like_C"/>
    <property type="match status" value="1"/>
</dbReference>
<proteinExistence type="inferred from homology"/>
<dbReference type="Proteomes" id="UP000035642">
    <property type="component" value="Unassembled WGS sequence"/>
</dbReference>
<keyword evidence="1" id="KW-0031">Aminopeptidase</keyword>
<dbReference type="PANTHER" id="PTHR28631">
    <property type="entry name" value="UPF0692 PROTEIN C19ORF54"/>
    <property type="match status" value="1"/>
</dbReference>
<organism evidence="8 9">
    <name type="scientific">Angiostrongylus cantonensis</name>
    <name type="common">Rat lungworm</name>
    <dbReference type="NCBI Taxonomy" id="6313"/>
    <lineage>
        <taxon>Eukaryota</taxon>
        <taxon>Metazoa</taxon>
        <taxon>Ecdysozoa</taxon>
        <taxon>Nematoda</taxon>
        <taxon>Chromadorea</taxon>
        <taxon>Rhabditida</taxon>
        <taxon>Rhabditina</taxon>
        <taxon>Rhabditomorpha</taxon>
        <taxon>Strongyloidea</taxon>
        <taxon>Metastrongylidae</taxon>
        <taxon>Angiostrongylus</taxon>
    </lineage>
</organism>